<gene>
    <name evidence="13" type="primary">dat</name>
    <name evidence="13" type="ORF">ACFQ4Y_14135</name>
</gene>
<dbReference type="PROSITE" id="PS00770">
    <property type="entry name" value="AA_TRANSFER_CLASS_4"/>
    <property type="match status" value="1"/>
</dbReference>
<evidence type="ECO:0000313" key="13">
    <source>
        <dbReference type="EMBL" id="MFD1428042.1"/>
    </source>
</evidence>
<evidence type="ECO:0000256" key="6">
    <source>
        <dbReference type="ARBA" id="ARBA00022576"/>
    </source>
</evidence>
<evidence type="ECO:0000256" key="7">
    <source>
        <dbReference type="ARBA" id="ARBA00022679"/>
    </source>
</evidence>
<evidence type="ECO:0000256" key="11">
    <source>
        <dbReference type="RuleBase" id="RU004516"/>
    </source>
</evidence>
<comment type="similarity">
    <text evidence="2 10">Belongs to the class-IV pyridoxal-phosphate-dependent aminotransferase family.</text>
</comment>
<evidence type="ECO:0000256" key="2">
    <source>
        <dbReference type="ARBA" id="ARBA00009320"/>
    </source>
</evidence>
<evidence type="ECO:0000256" key="12">
    <source>
        <dbReference type="RuleBase" id="RU004520"/>
    </source>
</evidence>
<name>A0ABW4CCF5_9BACL</name>
<dbReference type="InterPro" id="IPR036038">
    <property type="entry name" value="Aminotransferase-like"/>
</dbReference>
<keyword evidence="8 11" id="KW-0663">Pyridoxal phosphate</keyword>
<dbReference type="EMBL" id="JBHTNU010000017">
    <property type="protein sequence ID" value="MFD1428042.1"/>
    <property type="molecule type" value="Genomic_DNA"/>
</dbReference>
<comment type="function">
    <text evidence="12">Acts on the D-isomers of alanine, leucine, aspartate, glutamate, aminobutyrate, norvaline and asparagine. The enzyme transfers an amino group from a substrate D-amino acid to the pyridoxal phosphate cofactor to form pyridoxamine and an alpha-keto acid in the first half-reaction.</text>
</comment>
<dbReference type="InterPro" id="IPR005784">
    <property type="entry name" value="D_amino_transT"/>
</dbReference>
<dbReference type="Gene3D" id="3.20.10.10">
    <property type="entry name" value="D-amino Acid Aminotransferase, subunit A, domain 2"/>
    <property type="match status" value="1"/>
</dbReference>
<dbReference type="NCBIfam" id="NF005209">
    <property type="entry name" value="PRK06680.1"/>
    <property type="match status" value="1"/>
</dbReference>
<dbReference type="Proteomes" id="UP001597282">
    <property type="component" value="Unassembled WGS sequence"/>
</dbReference>
<reference evidence="14" key="1">
    <citation type="journal article" date="2019" name="Int. J. Syst. Evol. Microbiol.">
        <title>The Global Catalogue of Microorganisms (GCM) 10K type strain sequencing project: providing services to taxonomists for standard genome sequencing and annotation.</title>
        <authorList>
            <consortium name="The Broad Institute Genomics Platform"/>
            <consortium name="The Broad Institute Genome Sequencing Center for Infectious Disease"/>
            <person name="Wu L."/>
            <person name="Ma J."/>
        </authorList>
    </citation>
    <scope>NUCLEOTIDE SEQUENCE [LARGE SCALE GENOMIC DNA]</scope>
    <source>
        <strain evidence="14">S1</strain>
    </source>
</reference>
<proteinExistence type="inferred from homology"/>
<evidence type="ECO:0000256" key="4">
    <source>
        <dbReference type="ARBA" id="ARBA00012874"/>
    </source>
</evidence>
<evidence type="ECO:0000256" key="10">
    <source>
        <dbReference type="RuleBase" id="RU004106"/>
    </source>
</evidence>
<evidence type="ECO:0000256" key="3">
    <source>
        <dbReference type="ARBA" id="ARBA00011738"/>
    </source>
</evidence>
<comment type="caution">
    <text evidence="13">The sequence shown here is derived from an EMBL/GenBank/DDBJ whole genome shotgun (WGS) entry which is preliminary data.</text>
</comment>
<keyword evidence="7 13" id="KW-0808">Transferase</keyword>
<dbReference type="InterPro" id="IPR050571">
    <property type="entry name" value="Class-IV_PLP-Dep_Aminotrnsfr"/>
</dbReference>
<evidence type="ECO:0000313" key="14">
    <source>
        <dbReference type="Proteomes" id="UP001597282"/>
    </source>
</evidence>
<evidence type="ECO:0000256" key="1">
    <source>
        <dbReference type="ARBA" id="ARBA00001933"/>
    </source>
</evidence>
<dbReference type="SUPFAM" id="SSF56752">
    <property type="entry name" value="D-aminoacid aminotransferase-like PLP-dependent enzymes"/>
    <property type="match status" value="1"/>
</dbReference>
<evidence type="ECO:0000256" key="8">
    <source>
        <dbReference type="ARBA" id="ARBA00022898"/>
    </source>
</evidence>
<dbReference type="EC" id="2.6.1.21" evidence="4 12"/>
<dbReference type="GO" id="GO:0047810">
    <property type="term" value="F:D-alanine-2-oxoglutarate aminotransferase activity"/>
    <property type="evidence" value="ECO:0007669"/>
    <property type="project" value="UniProtKB-EC"/>
</dbReference>
<accession>A0ABW4CCF5</accession>
<dbReference type="NCBIfam" id="TIGR01121">
    <property type="entry name" value="D_amino_aminoT"/>
    <property type="match status" value="1"/>
</dbReference>
<organism evidence="13 14">
    <name type="scientific">Kroppenstedtia sanguinis</name>
    <dbReference type="NCBI Taxonomy" id="1380684"/>
    <lineage>
        <taxon>Bacteria</taxon>
        <taxon>Bacillati</taxon>
        <taxon>Bacillota</taxon>
        <taxon>Bacilli</taxon>
        <taxon>Bacillales</taxon>
        <taxon>Thermoactinomycetaceae</taxon>
        <taxon>Kroppenstedtia</taxon>
    </lineage>
</organism>
<dbReference type="Gene3D" id="3.30.470.10">
    <property type="match status" value="1"/>
</dbReference>
<dbReference type="InterPro" id="IPR043131">
    <property type="entry name" value="BCAT-like_N"/>
</dbReference>
<evidence type="ECO:0000256" key="5">
    <source>
        <dbReference type="ARBA" id="ARBA00021779"/>
    </source>
</evidence>
<sequence>MVILFDEQFISRDRAHVDIEDRGYQFGDGVYEVIRVYGGKMFCKDQHLSRLLKSANEIGLSLPFPLERLDTLLEELVSQNRLQEGTIYLQVSRGTAPRNHPFPEKVYPRLVAYTQVVTRPLQSLQQGVRAITEPDLRWLRCDIKSLNLLGAVLAKQKAVDHGCQEAILHRDGQVTEGSSTNVFIVNNGQLITHPADHFILRGITRDVIIELAQELGIPVREKTFSAEELFRADEVFLSSTTLEVTPVVSIDSRKVGSGLPGEVTRQLQTAFEKRISS</sequence>
<dbReference type="InterPro" id="IPR018300">
    <property type="entry name" value="Aminotrans_IV_CS"/>
</dbReference>
<keyword evidence="14" id="KW-1185">Reference proteome</keyword>
<dbReference type="InterPro" id="IPR001544">
    <property type="entry name" value="Aminotrans_IV"/>
</dbReference>
<dbReference type="CDD" id="cd01558">
    <property type="entry name" value="D-AAT_like"/>
    <property type="match status" value="1"/>
</dbReference>
<dbReference type="PANTHER" id="PTHR42743:SF10">
    <property type="entry name" value="D-ALANINE AMINOTRANSFERASE"/>
    <property type="match status" value="1"/>
</dbReference>
<evidence type="ECO:0000256" key="9">
    <source>
        <dbReference type="ARBA" id="ARBA00047911"/>
    </source>
</evidence>
<dbReference type="RefSeq" id="WP_380166577.1">
    <property type="nucleotide sequence ID" value="NZ_JBHTNU010000017.1"/>
</dbReference>
<dbReference type="Pfam" id="PF01063">
    <property type="entry name" value="Aminotran_4"/>
    <property type="match status" value="1"/>
</dbReference>
<dbReference type="PANTHER" id="PTHR42743">
    <property type="entry name" value="AMINO-ACID AMINOTRANSFERASE"/>
    <property type="match status" value="1"/>
</dbReference>
<protein>
    <recommendedName>
        <fullName evidence="5 12">D-alanine aminotransferase</fullName>
        <ecNumber evidence="4 12">2.6.1.21</ecNumber>
    </recommendedName>
</protein>
<comment type="catalytic activity">
    <reaction evidence="9 12">
        <text>D-alanine + 2-oxoglutarate = D-glutamate + pyruvate</text>
        <dbReference type="Rhea" id="RHEA:15869"/>
        <dbReference type="ChEBI" id="CHEBI:15361"/>
        <dbReference type="ChEBI" id="CHEBI:16810"/>
        <dbReference type="ChEBI" id="CHEBI:29986"/>
        <dbReference type="ChEBI" id="CHEBI:57416"/>
        <dbReference type="EC" id="2.6.1.21"/>
    </reaction>
</comment>
<keyword evidence="6 13" id="KW-0032">Aminotransferase</keyword>
<comment type="subunit">
    <text evidence="3">Homodimer.</text>
</comment>
<comment type="cofactor">
    <cofactor evidence="1 11">
        <name>pyridoxal 5'-phosphate</name>
        <dbReference type="ChEBI" id="CHEBI:597326"/>
    </cofactor>
</comment>
<dbReference type="InterPro" id="IPR043132">
    <property type="entry name" value="BCAT-like_C"/>
</dbReference>